<dbReference type="InParanoid" id="A0A059B4X9"/>
<sequence length="75" mass="8492">MVALSFVFSLGLFCVWPEGPKLWASFYISTYTWFAITLPFSPNGIKPARLEVSMQAVSVHPRPEIDPQARCELMD</sequence>
<reference evidence="1" key="1">
    <citation type="submission" date="2013-07" db="EMBL/GenBank/DDBJ databases">
        <title>The genome of Eucalyptus grandis.</title>
        <authorList>
            <person name="Schmutz J."/>
            <person name="Hayes R."/>
            <person name="Myburg A."/>
            <person name="Tuskan G."/>
            <person name="Grattapaglia D."/>
            <person name="Rokhsar D.S."/>
        </authorList>
    </citation>
    <scope>NUCLEOTIDE SEQUENCE</scope>
    <source>
        <tissue evidence="1">Leaf extractions</tissue>
    </source>
</reference>
<proteinExistence type="predicted"/>
<dbReference type="Gramene" id="KCW61188">
    <property type="protein sequence ID" value="KCW61188"/>
    <property type="gene ID" value="EUGRSUZ_H03951"/>
</dbReference>
<evidence type="ECO:0000313" key="1">
    <source>
        <dbReference type="EMBL" id="KCW61188.1"/>
    </source>
</evidence>
<gene>
    <name evidence="1" type="ORF">EUGRSUZ_H03951</name>
</gene>
<dbReference type="AlphaFoldDB" id="A0A059B4X9"/>
<organism evidence="1">
    <name type="scientific">Eucalyptus grandis</name>
    <name type="common">Flooded gum</name>
    <dbReference type="NCBI Taxonomy" id="71139"/>
    <lineage>
        <taxon>Eukaryota</taxon>
        <taxon>Viridiplantae</taxon>
        <taxon>Streptophyta</taxon>
        <taxon>Embryophyta</taxon>
        <taxon>Tracheophyta</taxon>
        <taxon>Spermatophyta</taxon>
        <taxon>Magnoliopsida</taxon>
        <taxon>eudicotyledons</taxon>
        <taxon>Gunneridae</taxon>
        <taxon>Pentapetalae</taxon>
        <taxon>rosids</taxon>
        <taxon>malvids</taxon>
        <taxon>Myrtales</taxon>
        <taxon>Myrtaceae</taxon>
        <taxon>Myrtoideae</taxon>
        <taxon>Eucalypteae</taxon>
        <taxon>Eucalyptus</taxon>
    </lineage>
</organism>
<dbReference type="EMBL" id="KK198760">
    <property type="protein sequence ID" value="KCW61188.1"/>
    <property type="molecule type" value="Genomic_DNA"/>
</dbReference>
<accession>A0A059B4X9</accession>
<name>A0A059B4X9_EUCGR</name>
<protein>
    <submittedName>
        <fullName evidence="1">Uncharacterized protein</fullName>
    </submittedName>
</protein>